<protein>
    <submittedName>
        <fullName evidence="1">Uncharacterized protein</fullName>
    </submittedName>
</protein>
<dbReference type="Proteomes" id="UP000828048">
    <property type="component" value="Chromosome 9"/>
</dbReference>
<accession>A0ACB7ZM21</accession>
<reference evidence="1 2" key="1">
    <citation type="journal article" date="2021" name="Hortic Res">
        <title>High-quality reference genome and annotation aids understanding of berry development for evergreen blueberry (Vaccinium darrowii).</title>
        <authorList>
            <person name="Yu J."/>
            <person name="Hulse-Kemp A.M."/>
            <person name="Babiker E."/>
            <person name="Staton M."/>
        </authorList>
    </citation>
    <scope>NUCLEOTIDE SEQUENCE [LARGE SCALE GENOMIC DNA]</scope>
    <source>
        <strain evidence="2">cv. NJ 8807/NJ 8810</strain>
        <tissue evidence="1">Young leaf</tissue>
    </source>
</reference>
<evidence type="ECO:0000313" key="2">
    <source>
        <dbReference type="Proteomes" id="UP000828048"/>
    </source>
</evidence>
<dbReference type="EMBL" id="CM037159">
    <property type="protein sequence ID" value="KAH7866640.1"/>
    <property type="molecule type" value="Genomic_DNA"/>
</dbReference>
<gene>
    <name evidence="1" type="ORF">Vadar_023092</name>
</gene>
<evidence type="ECO:0000313" key="1">
    <source>
        <dbReference type="EMBL" id="KAH7866640.1"/>
    </source>
</evidence>
<keyword evidence="2" id="KW-1185">Reference proteome</keyword>
<sequence length="553" mass="61186">MELNLFHPLYKDTYRMDIPELSGAFLRYSKNGWLLMSRGRHSVFFFNPFTKAKIDLPDLPHNFNFTTISFSSAPTSSNCMVFVVHVFLATLIFQPYLAVRNSGLAMRLLVKEIFTNLTPNQFSTMNLFTAWVKKLVKVIRLVHLVRLEETIATVAVRSPDDEQGRRTRGLKVACGRASALHTACATRACTGVEDEPRQRHASAKWAPRQRQVEPRQRHVGARSSPRQHQEGDTWVPRQRHVSRRLTWQSSGSPVSRPSGSARPAVLLRSGFVRPAVRIGLQEPIPLQTKDLLGPTSTAGPVISTAKGYGLSQASNALGGPHRRAQYKKIALQLPILPTFPSPDQHKKTALQLPILPSSPYPPQTAPAATIRPPPASPQVQCRKIAVRPPILPTFPSPAQRNKIALQPPMLPSSPSLVQTAPAAALPTPIPAGVHHIKWHDFEELPPPSGHKCMLCKRDLSFKTEGQVYQPTIPPPVAVLPCGHTFHDHCLQLVIPQNQSKDPPCNTLLMHHTYFQPVGSSDPESSKRLGNGPTGCEEVKGNKWFIPHGGNRTV</sequence>
<proteinExistence type="predicted"/>
<organism evidence="1 2">
    <name type="scientific">Vaccinium darrowii</name>
    <dbReference type="NCBI Taxonomy" id="229202"/>
    <lineage>
        <taxon>Eukaryota</taxon>
        <taxon>Viridiplantae</taxon>
        <taxon>Streptophyta</taxon>
        <taxon>Embryophyta</taxon>
        <taxon>Tracheophyta</taxon>
        <taxon>Spermatophyta</taxon>
        <taxon>Magnoliopsida</taxon>
        <taxon>eudicotyledons</taxon>
        <taxon>Gunneridae</taxon>
        <taxon>Pentapetalae</taxon>
        <taxon>asterids</taxon>
        <taxon>Ericales</taxon>
        <taxon>Ericaceae</taxon>
        <taxon>Vaccinioideae</taxon>
        <taxon>Vaccinieae</taxon>
        <taxon>Vaccinium</taxon>
    </lineage>
</organism>
<comment type="caution">
    <text evidence="1">The sequence shown here is derived from an EMBL/GenBank/DDBJ whole genome shotgun (WGS) entry which is preliminary data.</text>
</comment>
<name>A0ACB7ZM21_9ERIC</name>